<dbReference type="PROSITE" id="PS51257">
    <property type="entry name" value="PROKAR_LIPOPROTEIN"/>
    <property type="match status" value="1"/>
</dbReference>
<dbReference type="RefSeq" id="WP_113677226.1">
    <property type="nucleotide sequence ID" value="NZ_CP030261.1"/>
</dbReference>
<evidence type="ECO:0000256" key="1">
    <source>
        <dbReference type="SAM" id="SignalP"/>
    </source>
</evidence>
<evidence type="ECO:0008006" key="4">
    <source>
        <dbReference type="Google" id="ProtNLM"/>
    </source>
</evidence>
<sequence>MKNFFYSVLLYLLLLSCDSSRPARAISNLQPPKDTTITYPFKTVIQSYNNGAQAFYINGKIEKCVIYLYGGESGHSEQVYIFRNNHIEITQQFRNYKFDDLKNQDPEMSETEKELDCSIDYKGAVIAPDPFEQKKYYNVFRKLKKVVPFELK</sequence>
<evidence type="ECO:0000313" key="3">
    <source>
        <dbReference type="Proteomes" id="UP000251561"/>
    </source>
</evidence>
<evidence type="ECO:0000313" key="2">
    <source>
        <dbReference type="EMBL" id="AXB56182.1"/>
    </source>
</evidence>
<accession>A0A344LQJ0</accession>
<reference evidence="2 3" key="1">
    <citation type="submission" date="2018-06" db="EMBL/GenBank/DDBJ databases">
        <title>Genome sequencing of Flavobacterium.</title>
        <authorList>
            <person name="Baek M.-G."/>
            <person name="Yi H."/>
        </authorList>
    </citation>
    <scope>NUCLEOTIDE SEQUENCE [LARGE SCALE GENOMIC DNA]</scope>
    <source>
        <strain evidence="2 3">HYN0086</strain>
    </source>
</reference>
<feature type="signal peptide" evidence="1">
    <location>
        <begin position="1"/>
        <end position="25"/>
    </location>
</feature>
<feature type="chain" id="PRO_5016905304" description="Lipoprotein" evidence="1">
    <location>
        <begin position="26"/>
        <end position="152"/>
    </location>
</feature>
<gene>
    <name evidence="2" type="ORF">HYN86_06035</name>
</gene>
<name>A0A344LQJ0_9FLAO</name>
<keyword evidence="3" id="KW-1185">Reference proteome</keyword>
<dbReference type="EMBL" id="CP030261">
    <property type="protein sequence ID" value="AXB56182.1"/>
    <property type="molecule type" value="Genomic_DNA"/>
</dbReference>
<dbReference type="AlphaFoldDB" id="A0A344LQJ0"/>
<dbReference type="Proteomes" id="UP000251561">
    <property type="component" value="Chromosome"/>
</dbReference>
<keyword evidence="1" id="KW-0732">Signal</keyword>
<dbReference type="KEGG" id="ffl:HYN86_06035"/>
<protein>
    <recommendedName>
        <fullName evidence="4">Lipoprotein</fullName>
    </recommendedName>
</protein>
<proteinExistence type="predicted"/>
<dbReference type="OrthoDB" id="1448598at2"/>
<organism evidence="2 3">
    <name type="scientific">Flavobacterium fluviale</name>
    <dbReference type="NCBI Taxonomy" id="2249356"/>
    <lineage>
        <taxon>Bacteria</taxon>
        <taxon>Pseudomonadati</taxon>
        <taxon>Bacteroidota</taxon>
        <taxon>Flavobacteriia</taxon>
        <taxon>Flavobacteriales</taxon>
        <taxon>Flavobacteriaceae</taxon>
        <taxon>Flavobacterium</taxon>
    </lineage>
</organism>